<dbReference type="InterPro" id="IPR010260">
    <property type="entry name" value="AlpA"/>
</dbReference>
<reference evidence="2 3" key="1">
    <citation type="submission" date="2017-08" db="EMBL/GenBank/DDBJ databases">
        <authorList>
            <person name="Park S.-J."/>
            <person name="Kim H."/>
        </authorList>
    </citation>
    <scope>NUCLEOTIDE SEQUENCE [LARGE SCALE GENOMIC DNA]</scope>
    <source>
        <strain evidence="3">ye3</strain>
    </source>
</reference>
<evidence type="ECO:0000256" key="1">
    <source>
        <dbReference type="SAM" id="MobiDB-lite"/>
    </source>
</evidence>
<feature type="region of interest" description="Disordered" evidence="1">
    <location>
        <begin position="64"/>
        <end position="84"/>
    </location>
</feature>
<keyword evidence="3" id="KW-1185">Reference proteome</keyword>
<gene>
    <name evidence="2" type="ORF">CKA81_04370</name>
</gene>
<evidence type="ECO:0000313" key="2">
    <source>
        <dbReference type="EMBL" id="QAA93155.1"/>
    </source>
</evidence>
<dbReference type="SUPFAM" id="SSF46955">
    <property type="entry name" value="Putative DNA-binding domain"/>
    <property type="match status" value="1"/>
</dbReference>
<dbReference type="Proteomes" id="UP000283474">
    <property type="component" value="Chromosome"/>
</dbReference>
<sequence length="84" mass="9815">MNPHSTANVIAINRKELLSKIPLSDRTIFDMEKRGEFPQRFCLSNRVVAWDLAEVDAWIEARKNARESEQMRGPQVGDRRYARQ</sequence>
<accession>A0A410GAC5</accession>
<dbReference type="RefSeq" id="WP_128356544.1">
    <property type="nucleotide sequence ID" value="NZ_CP022987.1"/>
</dbReference>
<evidence type="ECO:0000313" key="3">
    <source>
        <dbReference type="Proteomes" id="UP000283474"/>
    </source>
</evidence>
<proteinExistence type="predicted"/>
<evidence type="ECO:0008006" key="4">
    <source>
        <dbReference type="Google" id="ProtNLM"/>
    </source>
</evidence>
<dbReference type="Gene3D" id="1.10.238.160">
    <property type="match status" value="1"/>
</dbReference>
<dbReference type="Pfam" id="PF05930">
    <property type="entry name" value="Phage_AlpA"/>
    <property type="match status" value="1"/>
</dbReference>
<dbReference type="EMBL" id="CP022987">
    <property type="protein sequence ID" value="QAA93155.1"/>
    <property type="molecule type" value="Genomic_DNA"/>
</dbReference>
<dbReference type="InterPro" id="IPR009061">
    <property type="entry name" value="DNA-bd_dom_put_sf"/>
</dbReference>
<organism evidence="2 3">
    <name type="scientific">Pollutimonas thiosulfatoxidans</name>
    <dbReference type="NCBI Taxonomy" id="2028345"/>
    <lineage>
        <taxon>Bacteria</taxon>
        <taxon>Pseudomonadati</taxon>
        <taxon>Pseudomonadota</taxon>
        <taxon>Betaproteobacteria</taxon>
        <taxon>Burkholderiales</taxon>
        <taxon>Alcaligenaceae</taxon>
        <taxon>Pollutimonas</taxon>
    </lineage>
</organism>
<dbReference type="OrthoDB" id="8455288at2"/>
<dbReference type="KEGG" id="pus:CKA81_04370"/>
<name>A0A410GAC5_9BURK</name>
<dbReference type="AlphaFoldDB" id="A0A410GAC5"/>
<protein>
    <recommendedName>
        <fullName evidence="4">Transcriptional regulator</fullName>
    </recommendedName>
</protein>